<keyword evidence="3" id="KW-1185">Reference proteome</keyword>
<protein>
    <submittedName>
        <fullName evidence="2">DUF2325 domain-containing protein</fullName>
    </submittedName>
</protein>
<reference evidence="2" key="1">
    <citation type="submission" date="2022-11" db="EMBL/GenBank/DDBJ databases">
        <title>Minimal conservation of predation-associated metabolite biosynthetic gene clusters underscores biosynthetic potential of Myxococcota including descriptions for ten novel species: Archangium lansinium sp. nov., Myxococcus landrumus sp. nov., Nannocystis bai.</title>
        <authorList>
            <person name="Ahearne A."/>
            <person name="Stevens C."/>
            <person name="Dowd S."/>
        </authorList>
    </citation>
    <scope>NUCLEOTIDE SEQUENCE</scope>
    <source>
        <strain evidence="2">Fl3</strain>
    </source>
</reference>
<evidence type="ECO:0000313" key="2">
    <source>
        <dbReference type="EMBL" id="WAS93541.1"/>
    </source>
</evidence>
<sequence length="161" mass="17370">MPWSLLSSLEISAIAVTGAELAPYGRAGRLGAAFAPTIGGVQQLENSILMKYCCAMRVGIVGGLDRSEQSYQRAVRAMGHELEHHTGYMRGHASLELERLVDRSDLVVIVTDVNSHGAVQTTRRLLRSRSRPAVLVRKLGLSRLVALVEDHASAMAAAPAR</sequence>
<dbReference type="InterPro" id="IPR016772">
    <property type="entry name" value="UCP020408"/>
</dbReference>
<dbReference type="EMBL" id="CP114040">
    <property type="protein sequence ID" value="WAS93541.1"/>
    <property type="molecule type" value="Genomic_DNA"/>
</dbReference>
<evidence type="ECO:0000313" key="3">
    <source>
        <dbReference type="Proteomes" id="UP001164459"/>
    </source>
</evidence>
<evidence type="ECO:0000256" key="1">
    <source>
        <dbReference type="ARBA" id="ARBA00007189"/>
    </source>
</evidence>
<dbReference type="Proteomes" id="UP001164459">
    <property type="component" value="Chromosome"/>
</dbReference>
<comment type="similarity">
    <text evidence="1">Belongs to the UPF0751 family.</text>
</comment>
<gene>
    <name evidence="2" type="ORF">O0S08_46000</name>
</gene>
<dbReference type="Pfam" id="PF10087">
    <property type="entry name" value="DUF2325"/>
    <property type="match status" value="1"/>
</dbReference>
<proteinExistence type="inferred from homology"/>
<organism evidence="2 3">
    <name type="scientific">Nannocystis punicea</name>
    <dbReference type="NCBI Taxonomy" id="2995304"/>
    <lineage>
        <taxon>Bacteria</taxon>
        <taxon>Pseudomonadati</taxon>
        <taxon>Myxococcota</taxon>
        <taxon>Polyangia</taxon>
        <taxon>Nannocystales</taxon>
        <taxon>Nannocystaceae</taxon>
        <taxon>Nannocystis</taxon>
    </lineage>
</organism>
<dbReference type="RefSeq" id="WP_269035880.1">
    <property type="nucleotide sequence ID" value="NZ_CP114040.1"/>
</dbReference>
<accession>A0ABY7H2N4</accession>
<name>A0ABY7H2N4_9BACT</name>